<accession>A0A1G1T1T5</accession>
<keyword evidence="2" id="KW-1185">Reference proteome</keyword>
<comment type="caution">
    <text evidence="1">The sequence shown here is derived from an EMBL/GenBank/DDBJ whole genome shotgun (WGS) entry which is preliminary data.</text>
</comment>
<dbReference type="RefSeq" id="WP_070745884.1">
    <property type="nucleotide sequence ID" value="NZ_MDZA01000397.1"/>
</dbReference>
<evidence type="ECO:0000313" key="1">
    <source>
        <dbReference type="EMBL" id="OGX84855.1"/>
    </source>
</evidence>
<evidence type="ECO:0000313" key="2">
    <source>
        <dbReference type="Proteomes" id="UP000177506"/>
    </source>
</evidence>
<dbReference type="Proteomes" id="UP000177506">
    <property type="component" value="Unassembled WGS sequence"/>
</dbReference>
<reference evidence="1 2" key="1">
    <citation type="submission" date="2016-08" db="EMBL/GenBank/DDBJ databases">
        <title>Hymenobacter coccineus sp. nov., Hymenobacter lapidarius sp. nov. and Hymenobacter glacialis sp. nov., isolated from Antarctic soil.</title>
        <authorList>
            <person name="Sedlacek I."/>
            <person name="Kralova S."/>
            <person name="Kyrova K."/>
            <person name="Maslanova I."/>
            <person name="Stankova E."/>
            <person name="Vrbovska V."/>
            <person name="Nemec M."/>
            <person name="Bartak M."/>
            <person name="Svec P."/>
            <person name="Busse H.-J."/>
            <person name="Pantucek R."/>
        </authorList>
    </citation>
    <scope>NUCLEOTIDE SEQUENCE [LARGE SCALE GENOMIC DNA]</scope>
    <source>
        <strain evidence="1 2">CCM 8649</strain>
    </source>
</reference>
<organism evidence="1 2">
    <name type="scientific">Hymenobacter coccineus</name>
    <dbReference type="NCBI Taxonomy" id="1908235"/>
    <lineage>
        <taxon>Bacteria</taxon>
        <taxon>Pseudomonadati</taxon>
        <taxon>Bacteroidota</taxon>
        <taxon>Cytophagia</taxon>
        <taxon>Cytophagales</taxon>
        <taxon>Hymenobacteraceae</taxon>
        <taxon>Hymenobacter</taxon>
    </lineage>
</organism>
<dbReference type="OrthoDB" id="8418771at2"/>
<sequence>MQDKEEERSLVNVEKKLSKDGYNQDFTVTDGRLHTMDTSTNKSYTPEEVTIVDFYRFEGESNPDDTSILYAIEANDGVKGTISSAYGVYADTDTDDFLKKVEDLGKNLTKKDK</sequence>
<dbReference type="AlphaFoldDB" id="A0A1G1T1T5"/>
<dbReference type="EMBL" id="MDZA01000397">
    <property type="protein sequence ID" value="OGX84855.1"/>
    <property type="molecule type" value="Genomic_DNA"/>
</dbReference>
<evidence type="ECO:0008006" key="3">
    <source>
        <dbReference type="Google" id="ProtNLM"/>
    </source>
</evidence>
<gene>
    <name evidence="1" type="ORF">BEN49_01800</name>
</gene>
<name>A0A1G1T1T5_9BACT</name>
<proteinExistence type="predicted"/>
<protein>
    <recommendedName>
        <fullName evidence="3">Phosphoribosylpyrophosphate synthetase</fullName>
    </recommendedName>
</protein>